<dbReference type="SUPFAM" id="SSF51161">
    <property type="entry name" value="Trimeric LpxA-like enzymes"/>
    <property type="match status" value="1"/>
</dbReference>
<keyword evidence="2 5" id="KW-0808">Transferase</keyword>
<gene>
    <name evidence="5" type="ORF">Q4481_15710</name>
</gene>
<evidence type="ECO:0000256" key="4">
    <source>
        <dbReference type="ARBA" id="ARBA00023315"/>
    </source>
</evidence>
<dbReference type="InterPro" id="IPR050179">
    <property type="entry name" value="Trans_hexapeptide_repeat"/>
</dbReference>
<dbReference type="Gene3D" id="2.160.10.10">
    <property type="entry name" value="Hexapeptide repeat proteins"/>
    <property type="match status" value="1"/>
</dbReference>
<dbReference type="InterPro" id="IPR011004">
    <property type="entry name" value="Trimer_LpxA-like_sf"/>
</dbReference>
<dbReference type="PANTHER" id="PTHR43300">
    <property type="entry name" value="ACETYLTRANSFERASE"/>
    <property type="match status" value="1"/>
</dbReference>
<keyword evidence="4 5" id="KW-0012">Acyltransferase</keyword>
<dbReference type="Proteomes" id="UP001174932">
    <property type="component" value="Unassembled WGS sequence"/>
</dbReference>
<keyword evidence="6" id="KW-1185">Reference proteome</keyword>
<evidence type="ECO:0000256" key="2">
    <source>
        <dbReference type="ARBA" id="ARBA00022679"/>
    </source>
</evidence>
<dbReference type="EMBL" id="JAUOZU010000010">
    <property type="protein sequence ID" value="MDO6965413.1"/>
    <property type="molecule type" value="Genomic_DNA"/>
</dbReference>
<comment type="similarity">
    <text evidence="1">Belongs to the transferase hexapeptide repeat family.</text>
</comment>
<evidence type="ECO:0000313" key="5">
    <source>
        <dbReference type="EMBL" id="MDO6965413.1"/>
    </source>
</evidence>
<evidence type="ECO:0000313" key="6">
    <source>
        <dbReference type="Proteomes" id="UP001174932"/>
    </source>
</evidence>
<reference evidence="5" key="2">
    <citation type="submission" date="2023-07" db="EMBL/GenBank/DDBJ databases">
        <authorList>
            <person name="Shen H."/>
        </authorList>
    </citation>
    <scope>NUCLEOTIDE SEQUENCE</scope>
    <source>
        <strain evidence="5">TNR-22</strain>
    </source>
</reference>
<name>A0ABT8YNW6_9HYPH</name>
<dbReference type="RefSeq" id="WP_304377334.1">
    <property type="nucleotide sequence ID" value="NZ_JAUOZU010000010.1"/>
</dbReference>
<dbReference type="PROSITE" id="PS00101">
    <property type="entry name" value="HEXAPEP_TRANSFERASES"/>
    <property type="match status" value="1"/>
</dbReference>
<evidence type="ECO:0000256" key="3">
    <source>
        <dbReference type="ARBA" id="ARBA00022737"/>
    </source>
</evidence>
<accession>A0ABT8YNW6</accession>
<dbReference type="GO" id="GO:0016746">
    <property type="term" value="F:acyltransferase activity"/>
    <property type="evidence" value="ECO:0007669"/>
    <property type="project" value="UniProtKB-KW"/>
</dbReference>
<sequence>MPFPDPDRIYPITLEDGTPYRETIFLRNAVKHPRIEAGEYSYFSHARPLEETASLLAPYLYPTSREKLVIGRFSQIGRGAFFITSSANHPMEGFTTYPFRILRLDNPEGYPDLPSRDTIVGHDVWIGHNATIMPGVTIGHGAIIAAQSVVTRNVPPYAVVGGNPAQLIRMRFEPHIVDKLLAIAWWDWDIARIERQMSALETGDIDALSAAG</sequence>
<protein>
    <submittedName>
        <fullName evidence="5">CatB-related O-acetyltransferase</fullName>
        <ecNumber evidence="5">2.3.1.-</ecNumber>
    </submittedName>
</protein>
<evidence type="ECO:0000256" key="1">
    <source>
        <dbReference type="ARBA" id="ARBA00007274"/>
    </source>
</evidence>
<proteinExistence type="inferred from homology"/>
<dbReference type="CDD" id="cd03349">
    <property type="entry name" value="LbH_XAT"/>
    <property type="match status" value="1"/>
</dbReference>
<dbReference type="InterPro" id="IPR018357">
    <property type="entry name" value="Hexapep_transf_CS"/>
</dbReference>
<keyword evidence="3" id="KW-0677">Repeat</keyword>
<dbReference type="EC" id="2.3.1.-" evidence="5"/>
<reference evidence="5" key="1">
    <citation type="journal article" date="2015" name="Int. J. Syst. Evol. Microbiol.">
        <title>Rhizobium alvei sp. nov., isolated from a freshwater river.</title>
        <authorList>
            <person name="Sheu S.Y."/>
            <person name="Huang H.W."/>
            <person name="Young C.C."/>
            <person name="Chen W.M."/>
        </authorList>
    </citation>
    <scope>NUCLEOTIDE SEQUENCE</scope>
    <source>
        <strain evidence="5">TNR-22</strain>
    </source>
</reference>
<organism evidence="5 6">
    <name type="scientific">Rhizobium alvei</name>
    <dbReference type="NCBI Taxonomy" id="1132659"/>
    <lineage>
        <taxon>Bacteria</taxon>
        <taxon>Pseudomonadati</taxon>
        <taxon>Pseudomonadota</taxon>
        <taxon>Alphaproteobacteria</taxon>
        <taxon>Hyphomicrobiales</taxon>
        <taxon>Rhizobiaceae</taxon>
        <taxon>Rhizobium/Agrobacterium group</taxon>
        <taxon>Rhizobium</taxon>
    </lineage>
</organism>
<dbReference type="PANTHER" id="PTHR43300:SF11">
    <property type="entry name" value="ACETYLTRANSFERASE RV3034C-RELATED"/>
    <property type="match status" value="1"/>
</dbReference>
<dbReference type="Pfam" id="PF00132">
    <property type="entry name" value="Hexapep"/>
    <property type="match status" value="1"/>
</dbReference>
<dbReference type="InterPro" id="IPR001451">
    <property type="entry name" value="Hexapep"/>
</dbReference>
<comment type="caution">
    <text evidence="5">The sequence shown here is derived from an EMBL/GenBank/DDBJ whole genome shotgun (WGS) entry which is preliminary data.</text>
</comment>